<sequence length="306" mass="35319">MATKQRPSLPNELWTQVLGNLTTDEDLPTLWKICRQVSTSFRDAAEAIFIEICLPKTSLLFNLGEYALGTNDEEGHYLVAEFNFTRLAEDTSTAAFAVDFASLADELQPKARQRLRSYLGGTPIEEPKHTVKIRRDVNDGPIPDLKMDYEQLEIICNWRELYAAFYNEEHLYHKFTAKALEQRGPWLEDLRAKVDRGQLDPMAVMTKALTAFGDDSKDCRKFARRARVCWQFKNYDGTEWDFGRDGDEETEQKCLAELQNFRHYSSLEVFSDEESGDDGEDDDDSNEDEEEEEEEEWEDTDSDGDN</sequence>
<evidence type="ECO:0000313" key="3">
    <source>
        <dbReference type="Proteomes" id="UP001595075"/>
    </source>
</evidence>
<gene>
    <name evidence="2" type="ORF">VTL71DRAFT_9347</name>
</gene>
<comment type="caution">
    <text evidence="2">The sequence shown here is derived from an EMBL/GenBank/DDBJ whole genome shotgun (WGS) entry which is preliminary data.</text>
</comment>
<proteinExistence type="predicted"/>
<evidence type="ECO:0000256" key="1">
    <source>
        <dbReference type="SAM" id="MobiDB-lite"/>
    </source>
</evidence>
<organism evidence="2 3">
    <name type="scientific">Oculimacula yallundae</name>
    <dbReference type="NCBI Taxonomy" id="86028"/>
    <lineage>
        <taxon>Eukaryota</taxon>
        <taxon>Fungi</taxon>
        <taxon>Dikarya</taxon>
        <taxon>Ascomycota</taxon>
        <taxon>Pezizomycotina</taxon>
        <taxon>Leotiomycetes</taxon>
        <taxon>Helotiales</taxon>
        <taxon>Ploettnerulaceae</taxon>
        <taxon>Oculimacula</taxon>
    </lineage>
</organism>
<name>A0ABR4BUC1_9HELO</name>
<dbReference type="Proteomes" id="UP001595075">
    <property type="component" value="Unassembled WGS sequence"/>
</dbReference>
<evidence type="ECO:0000313" key="2">
    <source>
        <dbReference type="EMBL" id="KAL2060706.1"/>
    </source>
</evidence>
<accession>A0ABR4BUC1</accession>
<feature type="region of interest" description="Disordered" evidence="1">
    <location>
        <begin position="267"/>
        <end position="306"/>
    </location>
</feature>
<dbReference type="EMBL" id="JAZHXI010000021">
    <property type="protein sequence ID" value="KAL2060706.1"/>
    <property type="molecule type" value="Genomic_DNA"/>
</dbReference>
<keyword evidence="3" id="KW-1185">Reference proteome</keyword>
<feature type="compositionally biased region" description="Acidic residues" evidence="1">
    <location>
        <begin position="270"/>
        <end position="306"/>
    </location>
</feature>
<reference evidence="2 3" key="1">
    <citation type="journal article" date="2024" name="Commun. Biol.">
        <title>Comparative genomic analysis of thermophilic fungi reveals convergent evolutionary adaptations and gene losses.</title>
        <authorList>
            <person name="Steindorff A.S."/>
            <person name="Aguilar-Pontes M.V."/>
            <person name="Robinson A.J."/>
            <person name="Andreopoulos B."/>
            <person name="LaButti K."/>
            <person name="Kuo A."/>
            <person name="Mondo S."/>
            <person name="Riley R."/>
            <person name="Otillar R."/>
            <person name="Haridas S."/>
            <person name="Lipzen A."/>
            <person name="Grimwood J."/>
            <person name="Schmutz J."/>
            <person name="Clum A."/>
            <person name="Reid I.D."/>
            <person name="Moisan M.C."/>
            <person name="Butler G."/>
            <person name="Nguyen T.T.M."/>
            <person name="Dewar K."/>
            <person name="Conant G."/>
            <person name="Drula E."/>
            <person name="Henrissat B."/>
            <person name="Hansel C."/>
            <person name="Singer S."/>
            <person name="Hutchinson M.I."/>
            <person name="de Vries R.P."/>
            <person name="Natvig D.O."/>
            <person name="Powell A.J."/>
            <person name="Tsang A."/>
            <person name="Grigoriev I.V."/>
        </authorList>
    </citation>
    <scope>NUCLEOTIDE SEQUENCE [LARGE SCALE GENOMIC DNA]</scope>
    <source>
        <strain evidence="2 3">CBS 494.80</strain>
    </source>
</reference>
<protein>
    <recommendedName>
        <fullName evidence="4">F-box domain-containing protein</fullName>
    </recommendedName>
</protein>
<evidence type="ECO:0008006" key="4">
    <source>
        <dbReference type="Google" id="ProtNLM"/>
    </source>
</evidence>